<keyword evidence="3" id="KW-1185">Reference proteome</keyword>
<evidence type="ECO:0000313" key="2">
    <source>
        <dbReference type="EMBL" id="EEW37517.1"/>
    </source>
</evidence>
<dbReference type="InterPro" id="IPR018580">
    <property type="entry name" value="Uncharacterised_YfhO"/>
</dbReference>
<dbReference type="PANTHER" id="PTHR38454">
    <property type="entry name" value="INTEGRAL MEMBRANE PROTEIN-RELATED"/>
    <property type="match status" value="1"/>
</dbReference>
<feature type="transmembrane region" description="Helical" evidence="1">
    <location>
        <begin position="105"/>
        <end position="124"/>
    </location>
</feature>
<dbReference type="EMBL" id="ACKZ01000016">
    <property type="protein sequence ID" value="EEW37517.1"/>
    <property type="molecule type" value="Genomic_DNA"/>
</dbReference>
<feature type="transmembrane region" description="Helical" evidence="1">
    <location>
        <begin position="234"/>
        <end position="257"/>
    </location>
</feature>
<dbReference type="Pfam" id="PF09586">
    <property type="entry name" value="YfhO"/>
    <property type="match status" value="1"/>
</dbReference>
<name>C8NG31_9LACT</name>
<feature type="transmembrane region" description="Helical" evidence="1">
    <location>
        <begin position="388"/>
        <end position="407"/>
    </location>
</feature>
<dbReference type="RefSeq" id="WP_005606864.1">
    <property type="nucleotide sequence ID" value="NZ_CP102283.1"/>
</dbReference>
<feature type="transmembrane region" description="Helical" evidence="1">
    <location>
        <begin position="328"/>
        <end position="345"/>
    </location>
</feature>
<dbReference type="STRING" id="638301.HMPREF0444_0876"/>
<dbReference type="AlphaFoldDB" id="C8NG31"/>
<keyword evidence="1" id="KW-0472">Membrane</keyword>
<evidence type="ECO:0000256" key="1">
    <source>
        <dbReference type="SAM" id="Phobius"/>
    </source>
</evidence>
<gene>
    <name evidence="2" type="ORF">HMPREF0444_0876</name>
</gene>
<keyword evidence="1" id="KW-1133">Transmembrane helix</keyword>
<feature type="transmembrane region" description="Helical" evidence="1">
    <location>
        <begin position="445"/>
        <end position="462"/>
    </location>
</feature>
<feature type="transmembrane region" description="Helical" evidence="1">
    <location>
        <begin position="299"/>
        <end position="319"/>
    </location>
</feature>
<organism evidence="2 3">
    <name type="scientific">Granulicatella adiacens ATCC 49175</name>
    <dbReference type="NCBI Taxonomy" id="638301"/>
    <lineage>
        <taxon>Bacteria</taxon>
        <taxon>Bacillati</taxon>
        <taxon>Bacillota</taxon>
        <taxon>Bacilli</taxon>
        <taxon>Lactobacillales</taxon>
        <taxon>Carnobacteriaceae</taxon>
        <taxon>Granulicatella</taxon>
    </lineage>
</organism>
<dbReference type="PANTHER" id="PTHR38454:SF1">
    <property type="entry name" value="INTEGRAL MEMBRANE PROTEIN"/>
    <property type="match status" value="1"/>
</dbReference>
<proteinExistence type="predicted"/>
<accession>C8NG31</accession>
<feature type="transmembrane region" description="Helical" evidence="1">
    <location>
        <begin position="189"/>
        <end position="213"/>
    </location>
</feature>
<feature type="transmembrane region" description="Helical" evidence="1">
    <location>
        <begin position="136"/>
        <end position="157"/>
    </location>
</feature>
<protein>
    <submittedName>
        <fullName evidence="2">Bacterial membrane protein YfhO</fullName>
    </submittedName>
</protein>
<comment type="caution">
    <text evidence="2">The sequence shown here is derived from an EMBL/GenBank/DDBJ whole genome shotgun (WGS) entry which is preliminary data.</text>
</comment>
<dbReference type="eggNOG" id="COG4485">
    <property type="taxonomic scope" value="Bacteria"/>
</dbReference>
<dbReference type="HOGENOM" id="CLU_008413_3_0_9"/>
<feature type="transmembrane region" description="Helical" evidence="1">
    <location>
        <begin position="357"/>
        <end position="376"/>
    </location>
</feature>
<feature type="transmembrane region" description="Helical" evidence="1">
    <location>
        <begin position="12"/>
        <end position="31"/>
    </location>
</feature>
<sequence>MTISKLKLKYSSLFFIPFILMLGVFLCLGLTPFSKSSIHSGDFLSQYFPLYIGLHKMFWNGDFSGLFWSFEKSLGGAMPSVWGFNSLSPFTFLYVLFPISSFHVISYIIPLIRFGVMGVVFGYFIEKKYQAVSKRYWLAVGLCTSYALSGFIISQHYNPNFLDNLVYVPFIFLGIEDIFHGKKSIKLPVFLALSLITNFYTGYMMCLLIILYTMYIAFSEEIAWKETFAKIMRVALFSLIGVGMAAFWLLPVFSALLESKASASSTFEWSFKAVNDLVSMSQKFIVGSFGEKEWGDPQALPQLFVGSLGLFGLFTFYACQEITLRKKIMASIVLVAMILSFHIQGLDQIWHMGQRPVGFYFRNSWIANSFLFVLASESLMKWKAEFNWTHVIVTSVGFGSILVSSLMTSLKIVDASQKILAFVIWTIVLMIVFIPKINIRRRYQLLSGIVLFELALNAFIGLRRVPYFVSRDSIQEQMTLASKFDEKYGQTRHDFQRMEIHKGLSYANFPIAFGYNGGSHFTSSLEYSLIQKLGQLGLATSQSVANYSNRNVILDSMLGVSRMMMTGDEKSAFPDMRGLYLKEDSFEKYTVYKNPYVFSLGFLTNESTARNVRFNQNAPVSNLNQLLEVIGLNSTSALKEITIPKPIVKNLNQSGEKFTAINEEEETQIQWTIPLSPNKLYFVQIPVSQSGNINKSKVMLDGTNYSYEVRFHSNQLWPIGNGNLASSLNFSFEKGKVKEWNVQDIKFYELDIPTLANALEQTKKENSITIDSYSNSTVKAHVTVTDSNQGFATFTIPYHSGWSVLVDGKKQEVKKSLDLFMGVTLTRGEHEIVWAYDPPGLKVGSLISLLSVCVLIFLLKYSEMDTSK</sequence>
<dbReference type="Proteomes" id="UP000005926">
    <property type="component" value="Unassembled WGS sequence"/>
</dbReference>
<feature type="transmembrane region" description="Helical" evidence="1">
    <location>
        <begin position="419"/>
        <end position="438"/>
    </location>
</feature>
<reference evidence="2 3" key="1">
    <citation type="submission" date="2009-08" db="EMBL/GenBank/DDBJ databases">
        <authorList>
            <person name="Muzny D."/>
            <person name="Qin X."/>
            <person name="Deng J."/>
            <person name="Jiang H."/>
            <person name="Liu Y."/>
            <person name="Qu J."/>
            <person name="Song X.-Z."/>
            <person name="Zhang L."/>
            <person name="Thornton R."/>
            <person name="Coyle M."/>
            <person name="Francisco L."/>
            <person name="Jackson L."/>
            <person name="Javaid M."/>
            <person name="Korchina V."/>
            <person name="Kovar C."/>
            <person name="Mata R."/>
            <person name="Mathew T."/>
            <person name="Ngo R."/>
            <person name="Nguyen L."/>
            <person name="Nguyen N."/>
            <person name="Okwuonu G."/>
            <person name="Ongeri F."/>
            <person name="Pham C."/>
            <person name="Simmons D."/>
            <person name="Wilczek-Boney K."/>
            <person name="Hale W."/>
            <person name="Jakkamsetti A."/>
            <person name="Pham P."/>
            <person name="Ruth R."/>
            <person name="San Lucas F."/>
            <person name="Warren J."/>
            <person name="Zhang J."/>
            <person name="Zhao Z."/>
            <person name="Zhou C."/>
            <person name="Zhu D."/>
            <person name="Lee S."/>
            <person name="Bess C."/>
            <person name="Blankenburg K."/>
            <person name="Forbes L."/>
            <person name="Fu Q."/>
            <person name="Gubbala S."/>
            <person name="Hirani K."/>
            <person name="Jayaseelan J.C."/>
            <person name="Lara F."/>
            <person name="Munidasa M."/>
            <person name="Palculict T."/>
            <person name="Patil S."/>
            <person name="Pu L.-L."/>
            <person name="Saada N."/>
            <person name="Tang L."/>
            <person name="Weissenberger G."/>
            <person name="Zhu Y."/>
            <person name="Hemphill L."/>
            <person name="Shang Y."/>
            <person name="Youmans B."/>
            <person name="Ayvaz T."/>
            <person name="Ross M."/>
            <person name="Santibanez J."/>
            <person name="Aqrawi P."/>
            <person name="Gross S."/>
            <person name="Joshi V."/>
            <person name="Fowler G."/>
            <person name="Nazareth L."/>
            <person name="Reid J."/>
            <person name="Worley K."/>
            <person name="Petrosino J."/>
            <person name="Highlander S."/>
            <person name="Gibbs R."/>
        </authorList>
    </citation>
    <scope>NUCLEOTIDE SEQUENCE [LARGE SCALE GENOMIC DNA]</scope>
    <source>
        <strain evidence="2 3">ATCC 49175</strain>
    </source>
</reference>
<evidence type="ECO:0000313" key="3">
    <source>
        <dbReference type="Proteomes" id="UP000005926"/>
    </source>
</evidence>
<keyword evidence="1" id="KW-0812">Transmembrane</keyword>